<comment type="caution">
    <text evidence="2">The sequence shown here is derived from an EMBL/GenBank/DDBJ whole genome shotgun (WGS) entry which is preliminary data.</text>
</comment>
<sequence>MTPTPEDQAQTPTPDDEVHSGNRHDEPTPEGATHSSEADVPEGLSTYVLASMRLAAGADPVPGRVTADAVAAFALRLPGSVIAAPTDVAAASGARSGSEPQRHRFTTGTLTIDIELTLTGGRLEVAGHLTPAPSPDTWIEIRTPHISKIRVPSPDGQFAATGLPPGWLSLVYHHPENPPVATRWLRARA</sequence>
<proteinExistence type="predicted"/>
<accession>A0A919UST3</accession>
<dbReference type="EMBL" id="BOOA01000105">
    <property type="protein sequence ID" value="GIH28998.1"/>
    <property type="molecule type" value="Genomic_DNA"/>
</dbReference>
<feature type="compositionally biased region" description="Polar residues" evidence="1">
    <location>
        <begin position="1"/>
        <end position="13"/>
    </location>
</feature>
<dbReference type="RefSeq" id="WP_204045617.1">
    <property type="nucleotide sequence ID" value="NZ_BOOA01000105.1"/>
</dbReference>
<reference evidence="2" key="1">
    <citation type="submission" date="2021-01" db="EMBL/GenBank/DDBJ databases">
        <title>Whole genome shotgun sequence of Acrocarpospora phusangensis NBRC 108782.</title>
        <authorList>
            <person name="Komaki H."/>
            <person name="Tamura T."/>
        </authorList>
    </citation>
    <scope>NUCLEOTIDE SEQUENCE</scope>
    <source>
        <strain evidence="2">NBRC 108782</strain>
    </source>
</reference>
<feature type="region of interest" description="Disordered" evidence="1">
    <location>
        <begin position="1"/>
        <end position="41"/>
    </location>
</feature>
<dbReference type="AlphaFoldDB" id="A0A919UST3"/>
<gene>
    <name evidence="2" type="ORF">Aph01nite_73080</name>
</gene>
<protein>
    <submittedName>
        <fullName evidence="2">Uncharacterized protein</fullName>
    </submittedName>
</protein>
<dbReference type="Proteomes" id="UP000640052">
    <property type="component" value="Unassembled WGS sequence"/>
</dbReference>
<organism evidence="2 3">
    <name type="scientific">Acrocarpospora phusangensis</name>
    <dbReference type="NCBI Taxonomy" id="1070424"/>
    <lineage>
        <taxon>Bacteria</taxon>
        <taxon>Bacillati</taxon>
        <taxon>Actinomycetota</taxon>
        <taxon>Actinomycetes</taxon>
        <taxon>Streptosporangiales</taxon>
        <taxon>Streptosporangiaceae</taxon>
        <taxon>Acrocarpospora</taxon>
    </lineage>
</organism>
<keyword evidence="3" id="KW-1185">Reference proteome</keyword>
<evidence type="ECO:0000313" key="2">
    <source>
        <dbReference type="EMBL" id="GIH28998.1"/>
    </source>
</evidence>
<evidence type="ECO:0000256" key="1">
    <source>
        <dbReference type="SAM" id="MobiDB-lite"/>
    </source>
</evidence>
<feature type="compositionally biased region" description="Basic and acidic residues" evidence="1">
    <location>
        <begin position="16"/>
        <end position="27"/>
    </location>
</feature>
<evidence type="ECO:0000313" key="3">
    <source>
        <dbReference type="Proteomes" id="UP000640052"/>
    </source>
</evidence>
<name>A0A919UST3_9ACTN</name>